<keyword evidence="1" id="KW-0175">Coiled coil</keyword>
<organism evidence="4 5">
    <name type="scientific">Hymenoscyphus fraxineus</name>
    <dbReference type="NCBI Taxonomy" id="746836"/>
    <lineage>
        <taxon>Eukaryota</taxon>
        <taxon>Fungi</taxon>
        <taxon>Dikarya</taxon>
        <taxon>Ascomycota</taxon>
        <taxon>Pezizomycotina</taxon>
        <taxon>Leotiomycetes</taxon>
        <taxon>Helotiales</taxon>
        <taxon>Helotiaceae</taxon>
        <taxon>Hymenoscyphus</taxon>
    </lineage>
</organism>
<feature type="region of interest" description="Disordered" evidence="2">
    <location>
        <begin position="325"/>
        <end position="348"/>
    </location>
</feature>
<feature type="compositionally biased region" description="Low complexity" evidence="2">
    <location>
        <begin position="685"/>
        <end position="695"/>
    </location>
</feature>
<evidence type="ECO:0000313" key="5">
    <source>
        <dbReference type="Proteomes" id="UP000696280"/>
    </source>
</evidence>
<feature type="compositionally biased region" description="Basic and acidic residues" evidence="2">
    <location>
        <begin position="155"/>
        <end position="172"/>
    </location>
</feature>
<evidence type="ECO:0000256" key="2">
    <source>
        <dbReference type="SAM" id="MobiDB-lite"/>
    </source>
</evidence>
<feature type="region of interest" description="Disordered" evidence="2">
    <location>
        <begin position="602"/>
        <end position="721"/>
    </location>
</feature>
<feature type="domain" description="Spindle pole body-associated protein cut12" evidence="3">
    <location>
        <begin position="145"/>
        <end position="287"/>
    </location>
</feature>
<comment type="caution">
    <text evidence="4">The sequence shown here is derived from an EMBL/GenBank/DDBJ whole genome shotgun (WGS) entry which is preliminary data.</text>
</comment>
<evidence type="ECO:0000313" key="4">
    <source>
        <dbReference type="EMBL" id="CAG8952027.1"/>
    </source>
</evidence>
<proteinExistence type="predicted"/>
<feature type="compositionally biased region" description="Basic and acidic residues" evidence="2">
    <location>
        <begin position="124"/>
        <end position="142"/>
    </location>
</feature>
<feature type="compositionally biased region" description="Polar residues" evidence="2">
    <location>
        <begin position="613"/>
        <end position="632"/>
    </location>
</feature>
<feature type="compositionally biased region" description="Polar residues" evidence="2">
    <location>
        <begin position="68"/>
        <end position="77"/>
    </location>
</feature>
<feature type="region of interest" description="Disordered" evidence="2">
    <location>
        <begin position="1"/>
        <end position="27"/>
    </location>
</feature>
<dbReference type="AlphaFoldDB" id="A0A9N9PS05"/>
<dbReference type="InterPro" id="IPR021589">
    <property type="entry name" value="Cut12"/>
</dbReference>
<feature type="region of interest" description="Disordered" evidence="2">
    <location>
        <begin position="63"/>
        <end position="92"/>
    </location>
</feature>
<dbReference type="Proteomes" id="UP000696280">
    <property type="component" value="Unassembled WGS sequence"/>
</dbReference>
<feature type="coiled-coil region" evidence="1">
    <location>
        <begin position="252"/>
        <end position="279"/>
    </location>
</feature>
<keyword evidence="5" id="KW-1185">Reference proteome</keyword>
<dbReference type="EMBL" id="CAJVRL010000045">
    <property type="protein sequence ID" value="CAG8952027.1"/>
    <property type="molecule type" value="Genomic_DNA"/>
</dbReference>
<protein>
    <recommendedName>
        <fullName evidence="3">Spindle pole body-associated protein cut12 domain-containing protein</fullName>
    </recommendedName>
</protein>
<accession>A0A9N9PS05</accession>
<name>A0A9N9PS05_9HELO</name>
<feature type="compositionally biased region" description="Basic residues" evidence="2">
    <location>
        <begin position="704"/>
        <end position="715"/>
    </location>
</feature>
<evidence type="ECO:0000259" key="3">
    <source>
        <dbReference type="Pfam" id="PF11500"/>
    </source>
</evidence>
<feature type="compositionally biased region" description="Polar residues" evidence="2">
    <location>
        <begin position="194"/>
        <end position="213"/>
    </location>
</feature>
<sequence length="721" mass="81418">MLNWWLGKGGDSHHQDESELDPPETPAPVFAARALKSAIFGTPAPPPGDETLYEIKQHEASIPKAATSDAQTNNMSPTKPPGILLTPGTATSRRKTVSFGNEVANKKDGLVGCRALALKKIKKSDEFVDQGEGRTLEEDSTRRASRKTSLTKTLESAREGKSKTEKNADRKPIKTSPRKSTYSRKIELDHVEPTDNTDSNITTDLNEPQSESGRYWKSQYQSYHDDARAEMQLLLRYKYLAKGYAKKKDSEAIDLAEKLKEEQLKVIEKEAEITKLSAQISNPESEGGNDEESLELIKEVARQRALVSHYKAQVEEFRVALEEPEGLRRAEKTQSKPGDGRLKFDSNSRELARLETELESARKLMAAAERKNQRFQEDNTRLAQELLHAELAFEKQREKSDQRKQNHDEQMRMKDEKIDALQHEYNAMKDLAKSDRQKAEQLLDKRYNQIRDLRKDLDSMRSSETAFKQLVKDLEQKSREHERIVADLRRQLANVNIQGGRSAYEGDTLPEKNMSKMPRRKTAFPTEDCPSQERFLPVSMQPNPRSLRNNQSSFDELPTGVPRTSQLPLSEIVNNASVDTIPPTTSGPVQYTPLANRFSDMTFDSPALDLPSMQPSFSQNLGRNQNQRQSLPSPRPSMFNIPSSPPQPVKARPRLAARQRSNNDIGGRQMNLASSSLESSRVRRNLSPARAAAARARLEEKNAAKKKGRQGRKAQKMNIVN</sequence>
<feature type="region of interest" description="Disordered" evidence="2">
    <location>
        <begin position="501"/>
        <end position="543"/>
    </location>
</feature>
<feature type="region of interest" description="Disordered" evidence="2">
    <location>
        <begin position="124"/>
        <end position="213"/>
    </location>
</feature>
<evidence type="ECO:0000256" key="1">
    <source>
        <dbReference type="SAM" id="Coils"/>
    </source>
</evidence>
<dbReference type="Pfam" id="PF11500">
    <property type="entry name" value="Cut12"/>
    <property type="match status" value="1"/>
</dbReference>
<feature type="compositionally biased region" description="Basic and acidic residues" evidence="2">
    <location>
        <begin position="184"/>
        <end position="193"/>
    </location>
</feature>
<reference evidence="4" key="1">
    <citation type="submission" date="2021-07" db="EMBL/GenBank/DDBJ databases">
        <authorList>
            <person name="Durling M."/>
        </authorList>
    </citation>
    <scope>NUCLEOTIDE SEQUENCE</scope>
</reference>
<dbReference type="OrthoDB" id="5383703at2759"/>
<gene>
    <name evidence="4" type="ORF">HYFRA_00000763</name>
</gene>